<dbReference type="Proteomes" id="UP000551327">
    <property type="component" value="Unassembled WGS sequence"/>
</dbReference>
<sequence length="772" mass="82092">MTRLKRGGLLGGLSVAALVWTPAAMAQDALPQAAEDTALEDENAIVVTARKRVENLIDVPLAVSVATADQLKRDQIYNVTDLQRITPALEVAQTFGGESNGGGRLRGFGTGVFNPSVAPSVALVIDQVPIGNLNFPVLFDMAQVEVLRGPQGTLFGQGASAGVLNITTRNPEFDRFAANVSIDAADKGTAGAEFGEVIVNAGMNVPLGSNVALRVSGQFRRETGLQRSATTGLDNRIDDFGVRAKLRFEPSESLKITLTGEHGQNDSRGQTFFALAIAPNSTAPFGAPGGTRGAASTAAFLNPAGCAMPVISERAEWYCENAPTDQSTTMSAASAVVDVSLSDALSLTSVTAFRAREFLVNRRDFSRLTTAPAARQERTAENANGFSQELRLNYVGAGFDVVGGLFYTDYVFDRTPIGEPAVFGATAPADRVGFSVCTFAGTVCPVPISFTREFTNNRTMAAFADVTINLTDQVELFGGLRYDDYRNTTRVQVFRATPGPSQTLQINDGNLSGRIGLSYMPNPDVNLFASFARGYKPPAAGTDPSGALFELNPELSDSFELGAKVGIGRLQLSGNAFYTRLRDFQSQANVFVGTALVARPLNIDRIVSKGFELTAFGQITRGFSINAGYQFNDVRFPAGFVGEDGLPLGGTQLINAPKHKITLSSDYGHQVSDGLELFVNANVVYRSEILLGARADPRFRFREHAIVNGGLGVRAPDGAWTASLFVRNLTKTRAPVAYLASTFAGQPDGGLRALPAAGQTARVVGARVGFQF</sequence>
<proteinExistence type="inferred from homology"/>
<dbReference type="PROSITE" id="PS52016">
    <property type="entry name" value="TONB_DEPENDENT_REC_3"/>
    <property type="match status" value="1"/>
</dbReference>
<keyword evidence="8 12" id="KW-0798">TonB box</keyword>
<evidence type="ECO:0000256" key="10">
    <source>
        <dbReference type="ARBA" id="ARBA00023237"/>
    </source>
</evidence>
<keyword evidence="4" id="KW-0410">Iron transport</keyword>
<protein>
    <submittedName>
        <fullName evidence="16">TonB-dependent receptor</fullName>
    </submittedName>
</protein>
<feature type="signal peptide" evidence="13">
    <location>
        <begin position="1"/>
        <end position="26"/>
    </location>
</feature>
<evidence type="ECO:0000256" key="6">
    <source>
        <dbReference type="ARBA" id="ARBA00023004"/>
    </source>
</evidence>
<feature type="chain" id="PRO_5030626376" evidence="13">
    <location>
        <begin position="27"/>
        <end position="772"/>
    </location>
</feature>
<evidence type="ECO:0000256" key="2">
    <source>
        <dbReference type="ARBA" id="ARBA00022448"/>
    </source>
</evidence>
<evidence type="ECO:0000256" key="11">
    <source>
        <dbReference type="PROSITE-ProRule" id="PRU01360"/>
    </source>
</evidence>
<keyword evidence="3 11" id="KW-1134">Transmembrane beta strand</keyword>
<keyword evidence="7" id="KW-0406">Ion transport</keyword>
<dbReference type="InterPro" id="IPR037066">
    <property type="entry name" value="Plug_dom_sf"/>
</dbReference>
<evidence type="ECO:0000256" key="4">
    <source>
        <dbReference type="ARBA" id="ARBA00022496"/>
    </source>
</evidence>
<dbReference type="Gene3D" id="2.40.170.20">
    <property type="entry name" value="TonB-dependent receptor, beta-barrel domain"/>
    <property type="match status" value="1"/>
</dbReference>
<dbReference type="InterPro" id="IPR000531">
    <property type="entry name" value="Beta-barrel_TonB"/>
</dbReference>
<evidence type="ECO:0000256" key="5">
    <source>
        <dbReference type="ARBA" id="ARBA00022692"/>
    </source>
</evidence>
<keyword evidence="16" id="KW-0675">Receptor</keyword>
<accession>A0A7X1KQ40</accession>
<dbReference type="InterPro" id="IPR012910">
    <property type="entry name" value="Plug_dom"/>
</dbReference>
<name>A0A7X1KQ40_9SPHN</name>
<evidence type="ECO:0000259" key="15">
    <source>
        <dbReference type="Pfam" id="PF07715"/>
    </source>
</evidence>
<comment type="subcellular location">
    <subcellularLocation>
        <location evidence="1 11">Cell outer membrane</location>
        <topology evidence="1 11">Multi-pass membrane protein</topology>
    </subcellularLocation>
</comment>
<keyword evidence="9 11" id="KW-0472">Membrane</keyword>
<dbReference type="GO" id="GO:0009279">
    <property type="term" value="C:cell outer membrane"/>
    <property type="evidence" value="ECO:0007669"/>
    <property type="project" value="UniProtKB-SubCell"/>
</dbReference>
<dbReference type="RefSeq" id="WP_185679183.1">
    <property type="nucleotide sequence ID" value="NZ_JACLAX010000007.1"/>
</dbReference>
<evidence type="ECO:0000256" key="7">
    <source>
        <dbReference type="ARBA" id="ARBA00023065"/>
    </source>
</evidence>
<evidence type="ECO:0000256" key="9">
    <source>
        <dbReference type="ARBA" id="ARBA00023136"/>
    </source>
</evidence>
<feature type="domain" description="TonB-dependent receptor-like beta-barrel" evidence="14">
    <location>
        <begin position="319"/>
        <end position="729"/>
    </location>
</feature>
<keyword evidence="13" id="KW-0732">Signal</keyword>
<keyword evidence="17" id="KW-1185">Reference proteome</keyword>
<evidence type="ECO:0000256" key="3">
    <source>
        <dbReference type="ARBA" id="ARBA00022452"/>
    </source>
</evidence>
<reference evidence="16 17" key="1">
    <citation type="submission" date="2020-08" db="EMBL/GenBank/DDBJ databases">
        <title>The genome sequence of type strain Novosphingobium piscinae KCTC 42194.</title>
        <authorList>
            <person name="Liu Y."/>
        </authorList>
    </citation>
    <scope>NUCLEOTIDE SEQUENCE [LARGE SCALE GENOMIC DNA]</scope>
    <source>
        <strain evidence="16 17">KCTC 42194</strain>
    </source>
</reference>
<dbReference type="PANTHER" id="PTHR32552">
    <property type="entry name" value="FERRICHROME IRON RECEPTOR-RELATED"/>
    <property type="match status" value="1"/>
</dbReference>
<keyword evidence="2 11" id="KW-0813">Transport</keyword>
<dbReference type="InterPro" id="IPR036942">
    <property type="entry name" value="Beta-barrel_TonB_sf"/>
</dbReference>
<comment type="caution">
    <text evidence="16">The sequence shown here is derived from an EMBL/GenBank/DDBJ whole genome shotgun (WGS) entry which is preliminary data.</text>
</comment>
<keyword evidence="6" id="KW-0408">Iron</keyword>
<dbReference type="GO" id="GO:0006826">
    <property type="term" value="P:iron ion transport"/>
    <property type="evidence" value="ECO:0007669"/>
    <property type="project" value="UniProtKB-KW"/>
</dbReference>
<evidence type="ECO:0000259" key="14">
    <source>
        <dbReference type="Pfam" id="PF00593"/>
    </source>
</evidence>
<dbReference type="Gene3D" id="2.170.130.10">
    <property type="entry name" value="TonB-dependent receptor, plug domain"/>
    <property type="match status" value="1"/>
</dbReference>
<evidence type="ECO:0000256" key="13">
    <source>
        <dbReference type="SAM" id="SignalP"/>
    </source>
</evidence>
<dbReference type="EMBL" id="JACLAX010000007">
    <property type="protein sequence ID" value="MBC2669326.1"/>
    <property type="molecule type" value="Genomic_DNA"/>
</dbReference>
<dbReference type="CDD" id="cd01347">
    <property type="entry name" value="ligand_gated_channel"/>
    <property type="match status" value="1"/>
</dbReference>
<dbReference type="AlphaFoldDB" id="A0A7X1KQ40"/>
<evidence type="ECO:0000256" key="1">
    <source>
        <dbReference type="ARBA" id="ARBA00004571"/>
    </source>
</evidence>
<dbReference type="Pfam" id="PF07715">
    <property type="entry name" value="Plug"/>
    <property type="match status" value="1"/>
</dbReference>
<comment type="similarity">
    <text evidence="11 12">Belongs to the TonB-dependent receptor family.</text>
</comment>
<keyword evidence="10 11" id="KW-0998">Cell outer membrane</keyword>
<organism evidence="16 17">
    <name type="scientific">Novosphingobium piscinae</name>
    <dbReference type="NCBI Taxonomy" id="1507448"/>
    <lineage>
        <taxon>Bacteria</taxon>
        <taxon>Pseudomonadati</taxon>
        <taxon>Pseudomonadota</taxon>
        <taxon>Alphaproteobacteria</taxon>
        <taxon>Sphingomonadales</taxon>
        <taxon>Sphingomonadaceae</taxon>
        <taxon>Novosphingobium</taxon>
    </lineage>
</organism>
<evidence type="ECO:0000313" key="16">
    <source>
        <dbReference type="EMBL" id="MBC2669326.1"/>
    </source>
</evidence>
<keyword evidence="5 11" id="KW-0812">Transmembrane</keyword>
<dbReference type="PANTHER" id="PTHR32552:SF81">
    <property type="entry name" value="TONB-DEPENDENT OUTER MEMBRANE RECEPTOR"/>
    <property type="match status" value="1"/>
</dbReference>
<evidence type="ECO:0000256" key="8">
    <source>
        <dbReference type="ARBA" id="ARBA00023077"/>
    </source>
</evidence>
<dbReference type="SUPFAM" id="SSF56935">
    <property type="entry name" value="Porins"/>
    <property type="match status" value="1"/>
</dbReference>
<feature type="domain" description="TonB-dependent receptor plug" evidence="15">
    <location>
        <begin position="56"/>
        <end position="163"/>
    </location>
</feature>
<dbReference type="InterPro" id="IPR039426">
    <property type="entry name" value="TonB-dep_rcpt-like"/>
</dbReference>
<gene>
    <name evidence="16" type="ORF">H7F53_09245</name>
</gene>
<evidence type="ECO:0000256" key="12">
    <source>
        <dbReference type="RuleBase" id="RU003357"/>
    </source>
</evidence>
<evidence type="ECO:0000313" key="17">
    <source>
        <dbReference type="Proteomes" id="UP000551327"/>
    </source>
</evidence>
<dbReference type="Pfam" id="PF00593">
    <property type="entry name" value="TonB_dep_Rec_b-barrel"/>
    <property type="match status" value="1"/>
</dbReference>